<dbReference type="Proteomes" id="UP000516093">
    <property type="component" value="Chromosome"/>
</dbReference>
<accession>A0A7H0GV37</accession>
<dbReference type="RefSeq" id="WP_187732412.1">
    <property type="nucleotide sequence ID" value="NZ_BMFN01000002.1"/>
</dbReference>
<evidence type="ECO:0000313" key="4">
    <source>
        <dbReference type="Proteomes" id="UP000516093"/>
    </source>
</evidence>
<feature type="chain" id="PRO_5028978006" evidence="1">
    <location>
        <begin position="20"/>
        <end position="448"/>
    </location>
</feature>
<protein>
    <submittedName>
        <fullName evidence="3">M20/M25/M40 family metallo-hydrolase</fullName>
    </submittedName>
</protein>
<feature type="domain" description="Peptidase M28" evidence="2">
    <location>
        <begin position="210"/>
        <end position="423"/>
    </location>
</feature>
<evidence type="ECO:0000259" key="2">
    <source>
        <dbReference type="Pfam" id="PF04389"/>
    </source>
</evidence>
<feature type="signal peptide" evidence="1">
    <location>
        <begin position="1"/>
        <end position="19"/>
    </location>
</feature>
<dbReference type="PANTHER" id="PTHR12147:SF26">
    <property type="entry name" value="PEPTIDASE M28 DOMAIN-CONTAINING PROTEIN"/>
    <property type="match status" value="1"/>
</dbReference>
<dbReference type="KEGG" id="hqi:H9L05_20090"/>
<dbReference type="Gene3D" id="3.40.630.10">
    <property type="entry name" value="Zn peptidases"/>
    <property type="match status" value="1"/>
</dbReference>
<dbReference type="PANTHER" id="PTHR12147">
    <property type="entry name" value="METALLOPEPTIDASE M28 FAMILY MEMBER"/>
    <property type="match status" value="1"/>
</dbReference>
<evidence type="ECO:0000256" key="1">
    <source>
        <dbReference type="SAM" id="SignalP"/>
    </source>
</evidence>
<name>A0A7H0GV37_9BACT</name>
<dbReference type="EMBL" id="CP060784">
    <property type="protein sequence ID" value="QNP52153.1"/>
    <property type="molecule type" value="Genomic_DNA"/>
</dbReference>
<dbReference type="GO" id="GO:0006508">
    <property type="term" value="P:proteolysis"/>
    <property type="evidence" value="ECO:0007669"/>
    <property type="project" value="InterPro"/>
</dbReference>
<dbReference type="GO" id="GO:0008235">
    <property type="term" value="F:metalloexopeptidase activity"/>
    <property type="evidence" value="ECO:0007669"/>
    <property type="project" value="InterPro"/>
</dbReference>
<keyword evidence="3" id="KW-0378">Hydrolase</keyword>
<dbReference type="Pfam" id="PF04389">
    <property type="entry name" value="Peptidase_M28"/>
    <property type="match status" value="1"/>
</dbReference>
<dbReference type="SUPFAM" id="SSF53187">
    <property type="entry name" value="Zn-dependent exopeptidases"/>
    <property type="match status" value="1"/>
</dbReference>
<keyword evidence="1" id="KW-0732">Signal</keyword>
<dbReference type="InterPro" id="IPR007484">
    <property type="entry name" value="Peptidase_M28"/>
</dbReference>
<dbReference type="InterPro" id="IPR045175">
    <property type="entry name" value="M28_fam"/>
</dbReference>
<reference evidence="3 4" key="1">
    <citation type="submission" date="2020-08" db="EMBL/GenBank/DDBJ databases">
        <title>Genome sequence of Hymenobacter qilianensis JCM 19763T.</title>
        <authorList>
            <person name="Hyun D.-W."/>
            <person name="Bae J.-W."/>
        </authorList>
    </citation>
    <scope>NUCLEOTIDE SEQUENCE [LARGE SCALE GENOMIC DNA]</scope>
    <source>
        <strain evidence="3 4">JCM 19763</strain>
    </source>
</reference>
<proteinExistence type="predicted"/>
<evidence type="ECO:0000313" key="3">
    <source>
        <dbReference type="EMBL" id="QNP52153.1"/>
    </source>
</evidence>
<gene>
    <name evidence="3" type="ORF">H9L05_20090</name>
</gene>
<organism evidence="3 4">
    <name type="scientific">Hymenobacter qilianensis</name>
    <dbReference type="NCBI Taxonomy" id="1385715"/>
    <lineage>
        <taxon>Bacteria</taxon>
        <taxon>Pseudomonadati</taxon>
        <taxon>Bacteroidota</taxon>
        <taxon>Cytophagia</taxon>
        <taxon>Cytophagales</taxon>
        <taxon>Hymenobacteraceae</taxon>
        <taxon>Hymenobacter</taxon>
    </lineage>
</organism>
<sequence>MKKLVLIIGLACISQLAEAQKNIKQANVERVIRTLAADDMKGRAAGKPGGLQAAKFLAAEFDRIGLEKMPGLTTYEQVFPAYEVRTTAGSVTLDGLAVATENVLPISGLPSLSWTSEDATPPRVVVIGPQDNVRQQMGALLQPTANTLVLVDPIHAPRFKQLADYLSHSSMQGEQPKPFASVFVLAAAPAAPVKFAATATTTIKTVELRNVVGVLPGQAKDKARAAEMVVFSAHYDHIGILPPTAGDSIANGADDDASGTTAVVALAEYFKKNKLEVGKKKKKNQRTLVFVAFTAEEIGGFGSKYFSQQIDPQKVVAMFNIEMIGKEAKFGPQTAFITGYERSDFGKLLQQKLEGTPFRFEPDPYPEQNLFYRSDNATLARLGVPAHTISSDQIPTDKLYHTVDDEVESLNMTNMTAIITAIARSATGIIAGDQTPTRIEPASVGQRP</sequence>
<keyword evidence="4" id="KW-1185">Reference proteome</keyword>
<dbReference type="AlphaFoldDB" id="A0A7H0GV37"/>